<keyword evidence="4 8" id="KW-0812">Transmembrane</keyword>
<protein>
    <submittedName>
        <fullName evidence="13">SusC/RagA family TonB-linked outer membrane protein</fullName>
    </submittedName>
</protein>
<keyword evidence="3 8" id="KW-1134">Transmembrane beta strand</keyword>
<keyword evidence="7 8" id="KW-0998">Cell outer membrane</keyword>
<reference evidence="13 14" key="1">
    <citation type="journal article" date="2023" name="Microbiol. Resour. Announc.">
        <title>Complete Genome Sequence of Imperialibacter roseus strain P4T.</title>
        <authorList>
            <person name="Tizabi D.R."/>
            <person name="Bachvaroff T."/>
            <person name="Hill R.T."/>
        </authorList>
    </citation>
    <scope>NUCLEOTIDE SEQUENCE [LARGE SCALE GENOMIC DNA]</scope>
    <source>
        <strain evidence="13 14">P4T</strain>
    </source>
</reference>
<feature type="signal peptide" evidence="10">
    <location>
        <begin position="1"/>
        <end position="30"/>
    </location>
</feature>
<evidence type="ECO:0000256" key="5">
    <source>
        <dbReference type="ARBA" id="ARBA00023077"/>
    </source>
</evidence>
<evidence type="ECO:0000313" key="14">
    <source>
        <dbReference type="Proteomes" id="UP001302349"/>
    </source>
</evidence>
<dbReference type="Gene3D" id="2.170.130.10">
    <property type="entry name" value="TonB-dependent receptor, plug domain"/>
    <property type="match status" value="1"/>
</dbReference>
<name>A0ABZ0ITD8_9BACT</name>
<keyword evidence="5 9" id="KW-0798">TonB box</keyword>
<sequence length="1050" mass="115130">MKNNSTTLMLARSFLLMLFIKCVSVFPASAQDRIIKGKVTSEEDKSGIPGVNIVVKGATTGTISDGDGNYSLGVPASAETLVFSFIGLETQEVAIGSQSVIDLAMSSDVKQLTEVVVTAFGMERNKAALGYSIQSVGGDIVSKVPNQNIVNNLSGRVAGLQVSGNSVPGGSPEFIIRGFSSVSGNNQPLVVIDGVPIQQTSNSTSTERTNNQRFGGGLSEIDPNNIAEISLLKGPNAAALYGSRAANGVILVTTKSGKNNKGIGVDANFSTTFENPLVKPKFQNTYGGGFGYRSWYADGWSGTVDGFKGTRGTDESWGAPLDGRLVRQWWTGTETAPLVAQPDNWEQWWETGRTTVSTVAISGGNDNGNFRLAIGRTDQDGIVHNNNFWRNNFRLNSTYKFTDKLSITTIGEYIKSGSDNRNFLSNQTFIWHHRDVDYDKLRNYKDYEDVHIQRAGNTEPPNWQHTYFTNPYFIEEVLVRPNEKDRFLGNVALNYEFNEWLSLMVRSGTDVWTDTRLNIIAYERTRNSFGRGSYSEEVLRRQETNSDFIFTLNKDLTPDLKLTAQAGGVSRVNYYKRNYSEVQQLTIDKVYNLGNNASPNIDASAVEESQVNSLFGSFQVGYNNYLFLDVTGRNDWSSTLPASNNSFFYPSVSLSGVVTEMLGIKNSVLSFGKLRASWAQVGNDADPYLLQQVFSPTGLWDGAIPKFAESKEIANSSLKPEITTGIELGADLRFLSGRIGLDLTYYNQTTRDQILGVDISRASGYTRRVLNAGEIQNKGVEVQLNGTLVQVANSLRWDIGVNFSKNRNEVVALADGLTSLTLWSERGASLEARVGEPYGNLYGNKFARADDGQLLYKNGYPYNLAGQHVIGNITPDWLAGVSNTFSYKGVALSVLFDMKKGGALYDMGVSLQRVTGVLEETGVGREEGVIGAGVKNMGTEESPQYVNNDVVVPARNFYGYYSGRQYHEAAVFDGTYVKLREASLSYTLPAKWMSNNFLQSVSVSVVGRNLAILFKNTVHADPEISSASLGYSYGQLPSTRSMGFSVNVKF</sequence>
<accession>A0ABZ0ITD8</accession>
<dbReference type="InterPro" id="IPR039426">
    <property type="entry name" value="TonB-dep_rcpt-like"/>
</dbReference>
<comment type="similarity">
    <text evidence="8 9">Belongs to the TonB-dependent receptor family.</text>
</comment>
<feature type="domain" description="TonB-dependent receptor plug" evidence="12">
    <location>
        <begin position="129"/>
        <end position="249"/>
    </location>
</feature>
<evidence type="ECO:0000256" key="2">
    <source>
        <dbReference type="ARBA" id="ARBA00022448"/>
    </source>
</evidence>
<dbReference type="RefSeq" id="WP_317490339.1">
    <property type="nucleotide sequence ID" value="NZ_CP136051.1"/>
</dbReference>
<dbReference type="InterPro" id="IPR008969">
    <property type="entry name" value="CarboxyPept-like_regulatory"/>
</dbReference>
<feature type="chain" id="PRO_5046488255" evidence="10">
    <location>
        <begin position="31"/>
        <end position="1050"/>
    </location>
</feature>
<evidence type="ECO:0000256" key="4">
    <source>
        <dbReference type="ARBA" id="ARBA00022692"/>
    </source>
</evidence>
<dbReference type="SUPFAM" id="SSF49464">
    <property type="entry name" value="Carboxypeptidase regulatory domain-like"/>
    <property type="match status" value="1"/>
</dbReference>
<evidence type="ECO:0000259" key="12">
    <source>
        <dbReference type="Pfam" id="PF07715"/>
    </source>
</evidence>
<dbReference type="InterPro" id="IPR012910">
    <property type="entry name" value="Plug_dom"/>
</dbReference>
<evidence type="ECO:0000256" key="1">
    <source>
        <dbReference type="ARBA" id="ARBA00004571"/>
    </source>
</evidence>
<dbReference type="NCBIfam" id="TIGR04057">
    <property type="entry name" value="SusC_RagA_signa"/>
    <property type="match status" value="1"/>
</dbReference>
<organism evidence="13 14">
    <name type="scientific">Imperialibacter roseus</name>
    <dbReference type="NCBI Taxonomy" id="1324217"/>
    <lineage>
        <taxon>Bacteria</taxon>
        <taxon>Pseudomonadati</taxon>
        <taxon>Bacteroidota</taxon>
        <taxon>Cytophagia</taxon>
        <taxon>Cytophagales</taxon>
        <taxon>Flammeovirgaceae</taxon>
        <taxon>Imperialibacter</taxon>
    </lineage>
</organism>
<dbReference type="EMBL" id="CP136051">
    <property type="protein sequence ID" value="WOK07674.1"/>
    <property type="molecule type" value="Genomic_DNA"/>
</dbReference>
<evidence type="ECO:0000256" key="10">
    <source>
        <dbReference type="SAM" id="SignalP"/>
    </source>
</evidence>
<gene>
    <name evidence="13" type="ORF">RT717_03430</name>
</gene>
<dbReference type="Pfam" id="PF00593">
    <property type="entry name" value="TonB_dep_Rec_b-barrel"/>
    <property type="match status" value="1"/>
</dbReference>
<evidence type="ECO:0000256" key="8">
    <source>
        <dbReference type="PROSITE-ProRule" id="PRU01360"/>
    </source>
</evidence>
<evidence type="ECO:0000256" key="7">
    <source>
        <dbReference type="ARBA" id="ARBA00023237"/>
    </source>
</evidence>
<evidence type="ECO:0000256" key="3">
    <source>
        <dbReference type="ARBA" id="ARBA00022452"/>
    </source>
</evidence>
<keyword evidence="14" id="KW-1185">Reference proteome</keyword>
<dbReference type="InterPro" id="IPR023997">
    <property type="entry name" value="TonB-dep_OMP_SusC/RagA_CS"/>
</dbReference>
<dbReference type="InterPro" id="IPR036942">
    <property type="entry name" value="Beta-barrel_TonB_sf"/>
</dbReference>
<dbReference type="Gene3D" id="2.40.170.20">
    <property type="entry name" value="TonB-dependent receptor, beta-barrel domain"/>
    <property type="match status" value="1"/>
</dbReference>
<dbReference type="Pfam" id="PF07715">
    <property type="entry name" value="Plug"/>
    <property type="match status" value="1"/>
</dbReference>
<proteinExistence type="inferred from homology"/>
<evidence type="ECO:0000259" key="11">
    <source>
        <dbReference type="Pfam" id="PF00593"/>
    </source>
</evidence>
<dbReference type="SUPFAM" id="SSF56935">
    <property type="entry name" value="Porins"/>
    <property type="match status" value="1"/>
</dbReference>
<dbReference type="InterPro" id="IPR023996">
    <property type="entry name" value="TonB-dep_OMP_SusC/RagA"/>
</dbReference>
<evidence type="ECO:0000256" key="9">
    <source>
        <dbReference type="RuleBase" id="RU003357"/>
    </source>
</evidence>
<evidence type="ECO:0000256" key="6">
    <source>
        <dbReference type="ARBA" id="ARBA00023136"/>
    </source>
</evidence>
<keyword evidence="6 8" id="KW-0472">Membrane</keyword>
<evidence type="ECO:0000313" key="13">
    <source>
        <dbReference type="EMBL" id="WOK07674.1"/>
    </source>
</evidence>
<dbReference type="PROSITE" id="PS52016">
    <property type="entry name" value="TONB_DEPENDENT_REC_3"/>
    <property type="match status" value="1"/>
</dbReference>
<dbReference type="InterPro" id="IPR000531">
    <property type="entry name" value="Beta-barrel_TonB"/>
</dbReference>
<feature type="domain" description="TonB-dependent receptor-like beta-barrel" evidence="11">
    <location>
        <begin position="456"/>
        <end position="882"/>
    </location>
</feature>
<comment type="subcellular location">
    <subcellularLocation>
        <location evidence="1 8">Cell outer membrane</location>
        <topology evidence="1 8">Multi-pass membrane protein</topology>
    </subcellularLocation>
</comment>
<dbReference type="Proteomes" id="UP001302349">
    <property type="component" value="Chromosome"/>
</dbReference>
<dbReference type="Pfam" id="PF13715">
    <property type="entry name" value="CarbopepD_reg_2"/>
    <property type="match status" value="1"/>
</dbReference>
<keyword evidence="2 8" id="KW-0813">Transport</keyword>
<dbReference type="NCBIfam" id="TIGR04056">
    <property type="entry name" value="OMP_RagA_SusC"/>
    <property type="match status" value="1"/>
</dbReference>
<dbReference type="Gene3D" id="2.60.40.1120">
    <property type="entry name" value="Carboxypeptidase-like, regulatory domain"/>
    <property type="match status" value="1"/>
</dbReference>
<keyword evidence="10" id="KW-0732">Signal</keyword>
<dbReference type="InterPro" id="IPR037066">
    <property type="entry name" value="Plug_dom_sf"/>
</dbReference>